<feature type="region of interest" description="Disordered" evidence="3">
    <location>
        <begin position="1"/>
        <end position="21"/>
    </location>
</feature>
<feature type="compositionally biased region" description="Acidic residues" evidence="3">
    <location>
        <begin position="627"/>
        <end position="644"/>
    </location>
</feature>
<dbReference type="EMBL" id="KB932207">
    <property type="protein sequence ID" value="KCV69034.1"/>
    <property type="molecule type" value="Genomic_DNA"/>
</dbReference>
<dbReference type="PANTHER" id="PTHR10758:SF2">
    <property type="entry name" value="26S PROTEASOME NON-ATPASE REGULATORY SUBUNIT 3"/>
    <property type="match status" value="1"/>
</dbReference>
<dbReference type="GO" id="GO:0042176">
    <property type="term" value="P:regulation of protein catabolic process"/>
    <property type="evidence" value="ECO:0007669"/>
    <property type="project" value="InterPro"/>
</dbReference>
<dbReference type="InterPro" id="IPR000717">
    <property type="entry name" value="PCI_dom"/>
</dbReference>
<dbReference type="PANTHER" id="PTHR10758">
    <property type="entry name" value="26S PROTEASOME NON-ATPASE REGULATORY SUBUNIT 3/COP9 SIGNALOSOME COMPLEX SUBUNIT 3"/>
    <property type="match status" value="1"/>
</dbReference>
<dbReference type="SUPFAM" id="SSF46785">
    <property type="entry name" value="Winged helix' DNA-binding domain"/>
    <property type="match status" value="1"/>
</dbReference>
<evidence type="ECO:0000313" key="5">
    <source>
        <dbReference type="EMBL" id="KCV69034.1"/>
    </source>
</evidence>
<dbReference type="InterPro" id="IPR050756">
    <property type="entry name" value="CSN3"/>
</dbReference>
<dbReference type="Pfam" id="PF01399">
    <property type="entry name" value="PCI"/>
    <property type="match status" value="1"/>
</dbReference>
<dbReference type="GO" id="GO:0008541">
    <property type="term" value="C:proteasome regulatory particle, lid subcomplex"/>
    <property type="evidence" value="ECO:0007669"/>
    <property type="project" value="TreeGrafter"/>
</dbReference>
<reference evidence="5" key="1">
    <citation type="submission" date="2013-04" db="EMBL/GenBank/DDBJ databases">
        <title>The Genome Sequence of Fonticula alba ATCC 38817.</title>
        <authorList>
            <consortium name="The Broad Institute Genomics Platform"/>
            <person name="Russ C."/>
            <person name="Cuomo C."/>
            <person name="Burger G."/>
            <person name="Gray M.W."/>
            <person name="Holland P.W.H."/>
            <person name="King N."/>
            <person name="Lang F.B.F."/>
            <person name="Roger A.J."/>
            <person name="Ruiz-Trillo I."/>
            <person name="Brown M."/>
            <person name="Walker B."/>
            <person name="Young S."/>
            <person name="Zeng Q."/>
            <person name="Gargeya S."/>
            <person name="Fitzgerald M."/>
            <person name="Haas B."/>
            <person name="Abouelleil A."/>
            <person name="Allen A.W."/>
            <person name="Alvarado L."/>
            <person name="Arachchi H.M."/>
            <person name="Berlin A.M."/>
            <person name="Chapman S.B."/>
            <person name="Gainer-Dewar J."/>
            <person name="Goldberg J."/>
            <person name="Griggs A."/>
            <person name="Gujja S."/>
            <person name="Hansen M."/>
            <person name="Howarth C."/>
            <person name="Imamovic A."/>
            <person name="Ireland A."/>
            <person name="Larimer J."/>
            <person name="McCowan C."/>
            <person name="Murphy C."/>
            <person name="Pearson M."/>
            <person name="Poon T.W."/>
            <person name="Priest M."/>
            <person name="Roberts A."/>
            <person name="Saif S."/>
            <person name="Shea T."/>
            <person name="Sisk P."/>
            <person name="Sykes S."/>
            <person name="Wortman J."/>
            <person name="Nusbaum C."/>
            <person name="Birren B."/>
        </authorList>
    </citation>
    <scope>NUCLEOTIDE SEQUENCE [LARGE SCALE GENOMIC DNA]</scope>
    <source>
        <strain evidence="5">ATCC 38817</strain>
    </source>
</reference>
<dbReference type="GO" id="GO:0030234">
    <property type="term" value="F:enzyme regulator activity"/>
    <property type="evidence" value="ECO:0007669"/>
    <property type="project" value="InterPro"/>
</dbReference>
<dbReference type="AlphaFoldDB" id="A0A058Z436"/>
<feature type="compositionally biased region" description="Polar residues" evidence="3">
    <location>
        <begin position="344"/>
        <end position="354"/>
    </location>
</feature>
<dbReference type="InterPro" id="IPR057985">
    <property type="entry name" value="TPR_PSMD3_N"/>
</dbReference>
<keyword evidence="2" id="KW-0647">Proteasome</keyword>
<dbReference type="InterPro" id="IPR036390">
    <property type="entry name" value="WH_DNA-bd_sf"/>
</dbReference>
<keyword evidence="6" id="KW-1185">Reference proteome</keyword>
<evidence type="ECO:0000256" key="1">
    <source>
        <dbReference type="ARBA" id="ARBA00007912"/>
    </source>
</evidence>
<comment type="similarity">
    <text evidence="1">Belongs to the proteasome subunit S3 family.</text>
</comment>
<evidence type="ECO:0000256" key="3">
    <source>
        <dbReference type="SAM" id="MobiDB-lite"/>
    </source>
</evidence>
<feature type="region of interest" description="Disordered" evidence="3">
    <location>
        <begin position="324"/>
        <end position="357"/>
    </location>
</feature>
<feature type="compositionally biased region" description="Basic and acidic residues" evidence="3">
    <location>
        <begin position="607"/>
        <end position="626"/>
    </location>
</feature>
<dbReference type="SMART" id="SM00088">
    <property type="entry name" value="PINT"/>
    <property type="match status" value="1"/>
</dbReference>
<dbReference type="InterPro" id="IPR013586">
    <property type="entry name" value="PSMD3_C"/>
</dbReference>
<dbReference type="OrthoDB" id="1713558at2759"/>
<feature type="region of interest" description="Disordered" evidence="3">
    <location>
        <begin position="135"/>
        <end position="187"/>
    </location>
</feature>
<accession>A0A058Z436</accession>
<organism evidence="5">
    <name type="scientific">Fonticula alba</name>
    <name type="common">Slime mold</name>
    <dbReference type="NCBI Taxonomy" id="691883"/>
    <lineage>
        <taxon>Eukaryota</taxon>
        <taxon>Rotosphaerida</taxon>
        <taxon>Fonticulaceae</taxon>
        <taxon>Fonticula</taxon>
    </lineage>
</organism>
<dbReference type="Gene3D" id="1.25.40.570">
    <property type="match status" value="1"/>
</dbReference>
<feature type="compositionally biased region" description="Low complexity" evidence="3">
    <location>
        <begin position="161"/>
        <end position="177"/>
    </location>
</feature>
<feature type="compositionally biased region" description="Basic and acidic residues" evidence="3">
    <location>
        <begin position="140"/>
        <end position="154"/>
    </location>
</feature>
<dbReference type="eggNOG" id="KOG2581">
    <property type="taxonomic scope" value="Eukaryota"/>
</dbReference>
<feature type="region of interest" description="Disordered" evidence="3">
    <location>
        <begin position="592"/>
        <end position="644"/>
    </location>
</feature>
<gene>
    <name evidence="5" type="ORF">H696_04454</name>
</gene>
<dbReference type="RefSeq" id="XP_009496605.1">
    <property type="nucleotide sequence ID" value="XM_009498330.1"/>
</dbReference>
<name>A0A058Z436_FONAL</name>
<proteinExistence type="inferred from homology"/>
<dbReference type="Proteomes" id="UP000030693">
    <property type="component" value="Unassembled WGS sequence"/>
</dbReference>
<dbReference type="Pfam" id="PF08375">
    <property type="entry name" value="Rpn3_C"/>
    <property type="match status" value="1"/>
</dbReference>
<dbReference type="GeneID" id="20529179"/>
<dbReference type="PROSITE" id="PS50250">
    <property type="entry name" value="PCI"/>
    <property type="match status" value="1"/>
</dbReference>
<dbReference type="SMART" id="SM00753">
    <property type="entry name" value="PAM"/>
    <property type="match status" value="1"/>
</dbReference>
<evidence type="ECO:0000313" key="6">
    <source>
        <dbReference type="Proteomes" id="UP000030693"/>
    </source>
</evidence>
<evidence type="ECO:0000259" key="4">
    <source>
        <dbReference type="PROSITE" id="PS50250"/>
    </source>
</evidence>
<feature type="domain" description="PCI" evidence="4">
    <location>
        <begin position="369"/>
        <end position="560"/>
    </location>
</feature>
<dbReference type="Pfam" id="PF25573">
    <property type="entry name" value="TPR_PSMD3_N"/>
    <property type="match status" value="2"/>
</dbReference>
<sequence>MTTAAAKPNSKDKKDQVSPAKTTEPAIVLKLDFYSELLHLISLIERAASSGTHSGDSRLAARALRALPAVRRRTGTLALQSFLNDRLVSDSDIHAQITSIIKKSDPALHGGDSVTPAKSLQSVLQAAAAATAATAAGDAAAKDKDKDKDVEMKSAEGPGTGTSATTPSAGTAPGTTPTKDKESKQVTHVVHAPPHVSGTAESSLFIGLVALVFLLDKNRSEEAGWLSELLLAKCASLPLRSMDPLYAKIVFYRARALEATQNQTSIRAPFFSLLRVATERHLDETRSVCLNELLRAFISARSFDTAEQLATLAASQASGTGIASARDAKSGTANGGPVDLPSASPGNSTQSNDTPMLALPAAASGPQHARFHFYVGRIRAILLDYSDALRHLNLAARRAPQIQIAAGFQQHVAKFHVVVQLLMGEIPERSLFCEQFLSRPLVPYFQLTQAVRTGDMRLFRETLAKYSHLFTADGTMTLIRRLHHTVIKAGLRVLASAYTRIPLELVAKKLGLVTADASAADLAAARDNVEAIVARAIRDNVIAAEIDHEGGFLQTKDEVNNYTTNKTKHVYRQRVDYYMALYNASVKALRFPDESSKDTDEVDPEKEEERRAKDQLVNRLSYPHDMDTDDEDDVLLDEDDESDF</sequence>
<dbReference type="STRING" id="691883.A0A058Z436"/>
<dbReference type="GO" id="GO:0006511">
    <property type="term" value="P:ubiquitin-dependent protein catabolic process"/>
    <property type="evidence" value="ECO:0007669"/>
    <property type="project" value="TreeGrafter"/>
</dbReference>
<protein>
    <recommendedName>
        <fullName evidence="4">PCI domain-containing protein</fullName>
    </recommendedName>
</protein>
<evidence type="ECO:0000256" key="2">
    <source>
        <dbReference type="ARBA" id="ARBA00022942"/>
    </source>
</evidence>